<reference evidence="4" key="1">
    <citation type="submission" date="2025-08" db="UniProtKB">
        <authorList>
            <consortium name="RefSeq"/>
        </authorList>
    </citation>
    <scope>IDENTIFICATION</scope>
    <source>
        <strain evidence="4">Wakin</strain>
        <tissue evidence="4">Muscle</tissue>
    </source>
</reference>
<protein>
    <submittedName>
        <fullName evidence="4">Uncharacterized protein CFAP97D1</fullName>
    </submittedName>
</protein>
<evidence type="ECO:0000256" key="1">
    <source>
        <dbReference type="ARBA" id="ARBA00008315"/>
    </source>
</evidence>
<dbReference type="InterPro" id="IPR029488">
    <property type="entry name" value="Hmw/CFAP97"/>
</dbReference>
<gene>
    <name evidence="4" type="primary">LOC113043012</name>
</gene>
<dbReference type="PANTHER" id="PTHR33768:SF6">
    <property type="entry name" value="SI:CH211-284K5.2"/>
    <property type="match status" value="1"/>
</dbReference>
<dbReference type="Pfam" id="PF13879">
    <property type="entry name" value="Hmw_CFAP97"/>
    <property type="match status" value="1"/>
</dbReference>
<keyword evidence="3" id="KW-1185">Reference proteome</keyword>
<feature type="compositionally biased region" description="Pro residues" evidence="2">
    <location>
        <begin position="228"/>
        <end position="237"/>
    </location>
</feature>
<comment type="similarity">
    <text evidence="1">Belongs to the CFAP97 family.</text>
</comment>
<accession>A0A6P6JBV1</accession>
<organism evidence="3 4">
    <name type="scientific">Carassius auratus</name>
    <name type="common">Goldfish</name>
    <dbReference type="NCBI Taxonomy" id="7957"/>
    <lineage>
        <taxon>Eukaryota</taxon>
        <taxon>Metazoa</taxon>
        <taxon>Chordata</taxon>
        <taxon>Craniata</taxon>
        <taxon>Vertebrata</taxon>
        <taxon>Euteleostomi</taxon>
        <taxon>Actinopterygii</taxon>
        <taxon>Neopterygii</taxon>
        <taxon>Teleostei</taxon>
        <taxon>Ostariophysi</taxon>
        <taxon>Cypriniformes</taxon>
        <taxon>Cyprinidae</taxon>
        <taxon>Cyprininae</taxon>
        <taxon>Carassius</taxon>
    </lineage>
</organism>
<sequence>MILLSTNQHPGREVLFYKQRPAKSSPSLSNRSQEMHRSYEPLKPATNKYLQQRWDQTRYQDHRSKVREAKPVVDTKGIQTPAHIQHKLKKFQVQEERMFIIERDNHLLASKLAAISRSKGLVDHRNIYPECSLNAEKRRERLLQVTHENQAIYQRITTQKSDYRRELWEEDWERVERRRDDIARFPRGVSNKQKSTKCVKFSGGTSGPSQRSSSGVEDDSGETTEDPTPQPSPQPAT</sequence>
<proteinExistence type="inferred from homology"/>
<evidence type="ECO:0000313" key="4">
    <source>
        <dbReference type="RefSeq" id="XP_026057889.1"/>
    </source>
</evidence>
<evidence type="ECO:0000256" key="2">
    <source>
        <dbReference type="SAM" id="MobiDB-lite"/>
    </source>
</evidence>
<dbReference type="Proteomes" id="UP000515129">
    <property type="component" value="Chromosome 25"/>
</dbReference>
<feature type="region of interest" description="Disordered" evidence="2">
    <location>
        <begin position="18"/>
        <end position="39"/>
    </location>
</feature>
<evidence type="ECO:0000313" key="3">
    <source>
        <dbReference type="Proteomes" id="UP000515129"/>
    </source>
</evidence>
<feature type="compositionally biased region" description="Polar residues" evidence="2">
    <location>
        <begin position="22"/>
        <end position="32"/>
    </location>
</feature>
<dbReference type="PANTHER" id="PTHR33768">
    <property type="entry name" value="MIP11318P"/>
    <property type="match status" value="1"/>
</dbReference>
<dbReference type="KEGG" id="caua:113043012"/>
<dbReference type="RefSeq" id="XP_026057889.1">
    <property type="nucleotide sequence ID" value="XM_026202104.1"/>
</dbReference>
<name>A0A6P6JBV1_CARAU</name>
<dbReference type="InterPro" id="IPR038792">
    <property type="entry name" value="CFAP97D1/2"/>
</dbReference>
<feature type="region of interest" description="Disordered" evidence="2">
    <location>
        <begin position="184"/>
        <end position="237"/>
    </location>
</feature>
<dbReference type="GeneID" id="113043012"/>
<dbReference type="OrthoDB" id="2163395at2759"/>
<feature type="compositionally biased region" description="Acidic residues" evidence="2">
    <location>
        <begin position="216"/>
        <end position="225"/>
    </location>
</feature>
<dbReference type="AlphaFoldDB" id="A0A6P6JBV1"/>